<dbReference type="InterPro" id="IPR001647">
    <property type="entry name" value="HTH_TetR"/>
</dbReference>
<comment type="caution">
    <text evidence="5">The sequence shown here is derived from an EMBL/GenBank/DDBJ whole genome shotgun (WGS) entry which is preliminary data.</text>
</comment>
<organism evidence="5 6">
    <name type="scientific">Rhizocola hellebori</name>
    <dbReference type="NCBI Taxonomy" id="1392758"/>
    <lineage>
        <taxon>Bacteria</taxon>
        <taxon>Bacillati</taxon>
        <taxon>Actinomycetota</taxon>
        <taxon>Actinomycetes</taxon>
        <taxon>Micromonosporales</taxon>
        <taxon>Micromonosporaceae</taxon>
        <taxon>Rhizocola</taxon>
    </lineage>
</organism>
<dbReference type="PANTHER" id="PTHR30055">
    <property type="entry name" value="HTH-TYPE TRANSCRIPTIONAL REGULATOR RUTR"/>
    <property type="match status" value="1"/>
</dbReference>
<dbReference type="InterPro" id="IPR050109">
    <property type="entry name" value="HTH-type_TetR-like_transc_reg"/>
</dbReference>
<evidence type="ECO:0000313" key="6">
    <source>
        <dbReference type="Proteomes" id="UP000612899"/>
    </source>
</evidence>
<dbReference type="SUPFAM" id="SSF48498">
    <property type="entry name" value="Tetracyclin repressor-like, C-terminal domain"/>
    <property type="match status" value="1"/>
</dbReference>
<dbReference type="Proteomes" id="UP000612899">
    <property type="component" value="Unassembled WGS sequence"/>
</dbReference>
<sequence>MAIASDRPPRRIAARASDTPPPARGAGQEAVTNAAREIFAERGYHGTSIRDIAKHAGLSLSALYYWYSSKQELLAALIEEADVDYHARCERALAAVGDKPVDRLRALVRATVEYRVERRLESSIVARESRNLEPESIKRMASHAREATKMWADVIDDGVQRKAFRCAHPDDARRTVIAACNAIAQWYNPDGEITVADLVDRYTDIAFRVVDVRTTKR</sequence>
<dbReference type="Pfam" id="PF00440">
    <property type="entry name" value="TetR_N"/>
    <property type="match status" value="1"/>
</dbReference>
<dbReference type="PANTHER" id="PTHR30055:SF237">
    <property type="entry name" value="TRANSCRIPTIONAL REPRESSOR MCE3R"/>
    <property type="match status" value="1"/>
</dbReference>
<dbReference type="EMBL" id="BONY01000005">
    <property type="protein sequence ID" value="GIH03004.1"/>
    <property type="molecule type" value="Genomic_DNA"/>
</dbReference>
<dbReference type="GO" id="GO:0000976">
    <property type="term" value="F:transcription cis-regulatory region binding"/>
    <property type="evidence" value="ECO:0007669"/>
    <property type="project" value="TreeGrafter"/>
</dbReference>
<evidence type="ECO:0000256" key="1">
    <source>
        <dbReference type="ARBA" id="ARBA00023125"/>
    </source>
</evidence>
<dbReference type="Gene3D" id="1.10.357.10">
    <property type="entry name" value="Tetracycline Repressor, domain 2"/>
    <property type="match status" value="1"/>
</dbReference>
<keyword evidence="6" id="KW-1185">Reference proteome</keyword>
<name>A0A8J3Q3Y5_9ACTN</name>
<feature type="DNA-binding region" description="H-T-H motif" evidence="2">
    <location>
        <begin position="48"/>
        <end position="67"/>
    </location>
</feature>
<dbReference type="Pfam" id="PF17932">
    <property type="entry name" value="TetR_C_24"/>
    <property type="match status" value="1"/>
</dbReference>
<evidence type="ECO:0000259" key="4">
    <source>
        <dbReference type="PROSITE" id="PS50977"/>
    </source>
</evidence>
<feature type="domain" description="HTH tetR-type" evidence="4">
    <location>
        <begin position="25"/>
        <end position="85"/>
    </location>
</feature>
<dbReference type="PRINTS" id="PR00455">
    <property type="entry name" value="HTHTETR"/>
</dbReference>
<dbReference type="InterPro" id="IPR036271">
    <property type="entry name" value="Tet_transcr_reg_TetR-rel_C_sf"/>
</dbReference>
<feature type="region of interest" description="Disordered" evidence="3">
    <location>
        <begin position="1"/>
        <end position="29"/>
    </location>
</feature>
<evidence type="ECO:0000256" key="3">
    <source>
        <dbReference type="SAM" id="MobiDB-lite"/>
    </source>
</evidence>
<proteinExistence type="predicted"/>
<evidence type="ECO:0000256" key="2">
    <source>
        <dbReference type="PROSITE-ProRule" id="PRU00335"/>
    </source>
</evidence>
<dbReference type="InterPro" id="IPR009057">
    <property type="entry name" value="Homeodomain-like_sf"/>
</dbReference>
<evidence type="ECO:0000313" key="5">
    <source>
        <dbReference type="EMBL" id="GIH03004.1"/>
    </source>
</evidence>
<dbReference type="GO" id="GO:0003700">
    <property type="term" value="F:DNA-binding transcription factor activity"/>
    <property type="evidence" value="ECO:0007669"/>
    <property type="project" value="TreeGrafter"/>
</dbReference>
<dbReference type="PROSITE" id="PS50977">
    <property type="entry name" value="HTH_TETR_2"/>
    <property type="match status" value="1"/>
</dbReference>
<keyword evidence="1 2" id="KW-0238">DNA-binding</keyword>
<dbReference type="Gene3D" id="1.10.10.60">
    <property type="entry name" value="Homeodomain-like"/>
    <property type="match status" value="1"/>
</dbReference>
<reference evidence="5" key="1">
    <citation type="submission" date="2021-01" db="EMBL/GenBank/DDBJ databases">
        <title>Whole genome shotgun sequence of Rhizocola hellebori NBRC 109834.</title>
        <authorList>
            <person name="Komaki H."/>
            <person name="Tamura T."/>
        </authorList>
    </citation>
    <scope>NUCLEOTIDE SEQUENCE</scope>
    <source>
        <strain evidence="5">NBRC 109834</strain>
    </source>
</reference>
<dbReference type="SUPFAM" id="SSF46689">
    <property type="entry name" value="Homeodomain-like"/>
    <property type="match status" value="1"/>
</dbReference>
<gene>
    <name evidence="5" type="ORF">Rhe02_10710</name>
</gene>
<dbReference type="AlphaFoldDB" id="A0A8J3Q3Y5"/>
<protein>
    <submittedName>
        <fullName evidence="5">TetR family transcriptional regulator</fullName>
    </submittedName>
</protein>
<dbReference type="RefSeq" id="WP_203906931.1">
    <property type="nucleotide sequence ID" value="NZ_BONY01000005.1"/>
</dbReference>
<accession>A0A8J3Q3Y5</accession>
<dbReference type="InterPro" id="IPR041490">
    <property type="entry name" value="KstR2_TetR_C"/>
</dbReference>